<evidence type="ECO:0000313" key="10">
    <source>
        <dbReference type="Proteomes" id="UP000428330"/>
    </source>
</evidence>
<dbReference type="InterPro" id="IPR017872">
    <property type="entry name" value="Pyrmidine_PPase_CS"/>
</dbReference>
<dbReference type="InterPro" id="IPR013102">
    <property type="entry name" value="PYNP_C"/>
</dbReference>
<comment type="subunit">
    <text evidence="2 7">Homodimer.</text>
</comment>
<dbReference type="Gene3D" id="3.90.1170.30">
    <property type="entry name" value="Pyrimidine nucleoside phosphorylase-like, C-terminal domain"/>
    <property type="match status" value="1"/>
</dbReference>
<dbReference type="AlphaFoldDB" id="A0A6I6ITC7"/>
<dbReference type="InterPro" id="IPR013465">
    <property type="entry name" value="Thymidine_Pase"/>
</dbReference>
<dbReference type="FunFam" id="3.40.1030.10:FF:000003">
    <property type="entry name" value="Pyrimidine-nucleoside phosphorylase"/>
    <property type="match status" value="1"/>
</dbReference>
<dbReference type="EMBL" id="CP034348">
    <property type="protein sequence ID" value="QGX99153.1"/>
    <property type="molecule type" value="Genomic_DNA"/>
</dbReference>
<evidence type="ECO:0000256" key="6">
    <source>
        <dbReference type="ARBA" id="ARBA00048550"/>
    </source>
</evidence>
<evidence type="ECO:0000256" key="4">
    <source>
        <dbReference type="ARBA" id="ARBA00022676"/>
    </source>
</evidence>
<feature type="domain" description="Pyrimidine nucleoside phosphorylase C-terminal" evidence="8">
    <location>
        <begin position="345"/>
        <end position="419"/>
    </location>
</feature>
<dbReference type="PIRSF" id="PIRSF000478">
    <property type="entry name" value="TP_PyNP"/>
    <property type="match status" value="1"/>
</dbReference>
<comment type="catalytic activity">
    <reaction evidence="6 7">
        <text>thymidine + phosphate = 2-deoxy-alpha-D-ribose 1-phosphate + thymine</text>
        <dbReference type="Rhea" id="RHEA:16037"/>
        <dbReference type="ChEBI" id="CHEBI:17748"/>
        <dbReference type="ChEBI" id="CHEBI:17821"/>
        <dbReference type="ChEBI" id="CHEBI:43474"/>
        <dbReference type="ChEBI" id="CHEBI:57259"/>
        <dbReference type="EC" id="2.4.2.4"/>
    </reaction>
</comment>
<dbReference type="RefSeq" id="WP_157707833.1">
    <property type="nucleotide sequence ID" value="NZ_CP034348.1"/>
</dbReference>
<dbReference type="NCBIfam" id="NF004490">
    <property type="entry name" value="PRK05820.1"/>
    <property type="match status" value="1"/>
</dbReference>
<dbReference type="Pfam" id="PF00591">
    <property type="entry name" value="Glycos_transf_3"/>
    <property type="match status" value="1"/>
</dbReference>
<comment type="pathway">
    <text evidence="7">Pyrimidine metabolism; dTMP biosynthesis via salvage pathway; dTMP from thymine: step 1/2.</text>
</comment>
<dbReference type="InterPro" id="IPR000312">
    <property type="entry name" value="Glycosyl_Trfase_fam3"/>
</dbReference>
<dbReference type="SMART" id="SM00941">
    <property type="entry name" value="PYNP_C"/>
    <property type="match status" value="1"/>
</dbReference>
<dbReference type="PANTHER" id="PTHR10515">
    <property type="entry name" value="THYMIDINE PHOSPHORYLASE"/>
    <property type="match status" value="1"/>
</dbReference>
<comment type="function">
    <text evidence="7">The enzymes which catalyze the reversible phosphorolysis of pyrimidine nucleosides are involved in the degradation of these compounds and in their utilization as carbon and energy sources, or in the rescue of pyrimidine bases for nucleotide synthesis.</text>
</comment>
<name>A0A6I6ITC7_9RHOB</name>
<proteinExistence type="inferred from homology"/>
<dbReference type="Pfam" id="PF07831">
    <property type="entry name" value="PYNP_C"/>
    <property type="match status" value="1"/>
</dbReference>
<organism evidence="9 10">
    <name type="scientific">Roseovarius faecimaris</name>
    <dbReference type="NCBI Taxonomy" id="2494550"/>
    <lineage>
        <taxon>Bacteria</taxon>
        <taxon>Pseudomonadati</taxon>
        <taxon>Pseudomonadota</taxon>
        <taxon>Alphaproteobacteria</taxon>
        <taxon>Rhodobacterales</taxon>
        <taxon>Roseobacteraceae</taxon>
        <taxon>Roseovarius</taxon>
    </lineage>
</organism>
<evidence type="ECO:0000313" key="9">
    <source>
        <dbReference type="EMBL" id="QGX99153.1"/>
    </source>
</evidence>
<dbReference type="OrthoDB" id="9763887at2"/>
<dbReference type="InterPro" id="IPR036566">
    <property type="entry name" value="PYNP-like_C_sf"/>
</dbReference>
<dbReference type="EC" id="2.4.2.4" evidence="3 7"/>
<keyword evidence="10" id="KW-1185">Reference proteome</keyword>
<dbReference type="HAMAP" id="MF_01628">
    <property type="entry name" value="Thymid_phosp"/>
    <property type="match status" value="1"/>
</dbReference>
<evidence type="ECO:0000259" key="8">
    <source>
        <dbReference type="SMART" id="SM00941"/>
    </source>
</evidence>
<dbReference type="InterPro" id="IPR017459">
    <property type="entry name" value="Glycosyl_Trfase_fam3_N_dom"/>
</dbReference>
<protein>
    <recommendedName>
        <fullName evidence="3 7">Thymidine phosphorylase</fullName>
        <ecNumber evidence="3 7">2.4.2.4</ecNumber>
    </recommendedName>
    <alternativeName>
        <fullName evidence="7">TdRPase</fullName>
    </alternativeName>
</protein>
<evidence type="ECO:0000256" key="3">
    <source>
        <dbReference type="ARBA" id="ARBA00011892"/>
    </source>
</evidence>
<dbReference type="Pfam" id="PF02885">
    <property type="entry name" value="Glycos_trans_3N"/>
    <property type="match status" value="1"/>
</dbReference>
<dbReference type="GO" id="GO:0004645">
    <property type="term" value="F:1,4-alpha-oligoglucan phosphorylase activity"/>
    <property type="evidence" value="ECO:0007669"/>
    <property type="project" value="InterPro"/>
</dbReference>
<dbReference type="SUPFAM" id="SSF47648">
    <property type="entry name" value="Nucleoside phosphorylase/phosphoribosyltransferase N-terminal domain"/>
    <property type="match status" value="1"/>
</dbReference>
<evidence type="ECO:0000256" key="7">
    <source>
        <dbReference type="HAMAP-Rule" id="MF_01628"/>
    </source>
</evidence>
<gene>
    <name evidence="7" type="primary">deoA</name>
    <name evidence="9" type="ORF">EI983_13085</name>
</gene>
<keyword evidence="5 7" id="KW-0808">Transferase</keyword>
<dbReference type="KEGG" id="rom:EI983_13085"/>
<dbReference type="PANTHER" id="PTHR10515:SF0">
    <property type="entry name" value="THYMIDINE PHOSPHORYLASE"/>
    <property type="match status" value="1"/>
</dbReference>
<accession>A0A6I6ITC7</accession>
<dbReference type="InterPro" id="IPR000053">
    <property type="entry name" value="Thymidine/pyrmidine_PPase"/>
</dbReference>
<keyword evidence="4 7" id="KW-0328">Glycosyltransferase</keyword>
<dbReference type="GO" id="GO:0046104">
    <property type="term" value="P:thymidine metabolic process"/>
    <property type="evidence" value="ECO:0007669"/>
    <property type="project" value="UniProtKB-UniRule"/>
</dbReference>
<dbReference type="InterPro" id="IPR035902">
    <property type="entry name" value="Nuc_phospho_transferase"/>
</dbReference>
<dbReference type="NCBIfam" id="TIGR02644">
    <property type="entry name" value="Y_phosphoryl"/>
    <property type="match status" value="1"/>
</dbReference>
<dbReference type="SUPFAM" id="SSF54680">
    <property type="entry name" value="Pyrimidine nucleoside phosphorylase C-terminal domain"/>
    <property type="match status" value="1"/>
</dbReference>
<dbReference type="GO" id="GO:0006206">
    <property type="term" value="P:pyrimidine nucleobase metabolic process"/>
    <property type="evidence" value="ECO:0007669"/>
    <property type="project" value="InterPro"/>
</dbReference>
<dbReference type="GO" id="GO:0005829">
    <property type="term" value="C:cytosol"/>
    <property type="evidence" value="ECO:0007669"/>
    <property type="project" value="TreeGrafter"/>
</dbReference>
<dbReference type="InterPro" id="IPR036320">
    <property type="entry name" value="Glycosyl_Trfase_fam3_N_dom_sf"/>
</dbReference>
<dbReference type="Gene3D" id="3.40.1030.10">
    <property type="entry name" value="Nucleoside phosphorylase/phosphoribosyltransferase catalytic domain"/>
    <property type="match status" value="1"/>
</dbReference>
<reference evidence="10" key="1">
    <citation type="submission" date="2018-12" db="EMBL/GenBank/DDBJ databases">
        <title>Complete genome sequence of Roseovarius sp. MME-070.</title>
        <authorList>
            <person name="Nam Y.-D."/>
            <person name="Kang J."/>
            <person name="Chung W.-H."/>
            <person name="Park Y.S."/>
        </authorList>
    </citation>
    <scope>NUCLEOTIDE SEQUENCE [LARGE SCALE GENOMIC DNA]</scope>
    <source>
        <strain evidence="10">MME-070</strain>
    </source>
</reference>
<evidence type="ECO:0000256" key="1">
    <source>
        <dbReference type="ARBA" id="ARBA00006915"/>
    </source>
</evidence>
<dbReference type="PROSITE" id="PS00647">
    <property type="entry name" value="THYMID_PHOSPHORYLASE"/>
    <property type="match status" value="1"/>
</dbReference>
<comment type="similarity">
    <text evidence="1 7">Belongs to the thymidine/pyrimidine-nucleoside phosphorylase family.</text>
</comment>
<dbReference type="SUPFAM" id="SSF52418">
    <property type="entry name" value="Nucleoside phosphorylase/phosphoribosyltransferase catalytic domain"/>
    <property type="match status" value="1"/>
</dbReference>
<dbReference type="Proteomes" id="UP000428330">
    <property type="component" value="Chromosome"/>
</dbReference>
<dbReference type="InterPro" id="IPR018090">
    <property type="entry name" value="Pyrmidine_PPas_bac/euk"/>
</dbReference>
<dbReference type="UniPathway" id="UPA00578">
    <property type="reaction ID" value="UER00638"/>
</dbReference>
<evidence type="ECO:0000256" key="2">
    <source>
        <dbReference type="ARBA" id="ARBA00011738"/>
    </source>
</evidence>
<dbReference type="GO" id="GO:0009032">
    <property type="term" value="F:thymidine phosphorylase activity"/>
    <property type="evidence" value="ECO:0007669"/>
    <property type="project" value="UniProtKB-UniRule"/>
</dbReference>
<sequence>MDARRIIAAIRDRRPLVKADYTSFANGLADGSVSDSQAGAFAMAVLLNGLQGQGRVALTEAMRDSGQTLGWALPGPVIDKHSTGGVGDCVSLVLAPALAACGAYVPMVSGRGLGHTGGTLDKIEAIPGLRTTLDEGRFRQIVGQAGCAIVSASGDVAPADRRLYAIRDVTGTVESIDLITASILSKKLAAGLEGLVLDVKCGSGAFMKTPQAAQELAQALVETANAAGCRTSALVTDMNQPLAPALGNALEVAEAMRVLTGQSFGALAGLSAALGGMALAGAGLAEDVDAGAEAIRAALQNGSAAERFGSMVAAMGGPVRFVEEWAHFLPEATVIRELKAERAGVVTAMDGEAMGLAVIGLGGGRQVETDTVDPSVGLSDVLPLGARVEKGDALLRIHAARVDHAQRAALALRAAITISDDAVPLPPLVHAELG</sequence>
<evidence type="ECO:0000256" key="5">
    <source>
        <dbReference type="ARBA" id="ARBA00022679"/>
    </source>
</evidence>
<dbReference type="Gene3D" id="1.20.970.10">
    <property type="entry name" value="Transferase, Pyrimidine Nucleoside Phosphorylase, Chain C"/>
    <property type="match status" value="1"/>
</dbReference>